<organism evidence="18 19">
    <name type="scientific">Plakobranchus ocellatus</name>
    <dbReference type="NCBI Taxonomy" id="259542"/>
    <lineage>
        <taxon>Eukaryota</taxon>
        <taxon>Metazoa</taxon>
        <taxon>Spiralia</taxon>
        <taxon>Lophotrochozoa</taxon>
        <taxon>Mollusca</taxon>
        <taxon>Gastropoda</taxon>
        <taxon>Heterobranchia</taxon>
        <taxon>Euthyneura</taxon>
        <taxon>Panpulmonata</taxon>
        <taxon>Sacoglossa</taxon>
        <taxon>Placobranchoidea</taxon>
        <taxon>Plakobranchidae</taxon>
        <taxon>Plakobranchus</taxon>
    </lineage>
</organism>
<dbReference type="SUPFAM" id="SSF55550">
    <property type="entry name" value="SH2 domain"/>
    <property type="match status" value="1"/>
</dbReference>
<dbReference type="EMBL" id="BLXT01002217">
    <property type="protein sequence ID" value="GFN92099.1"/>
    <property type="molecule type" value="Genomic_DNA"/>
</dbReference>
<keyword evidence="3" id="KW-0963">Cytoplasm</keyword>
<dbReference type="Gene3D" id="1.10.510.10">
    <property type="entry name" value="Transferase(Phosphotransferase) domain 1"/>
    <property type="match status" value="1"/>
</dbReference>
<keyword evidence="4 14" id="KW-0808">Transferase</keyword>
<name>A0AAV3ZAE0_9GAST</name>
<keyword evidence="9 14" id="KW-0829">Tyrosine-protein kinase</keyword>
<evidence type="ECO:0000313" key="19">
    <source>
        <dbReference type="Proteomes" id="UP000735302"/>
    </source>
</evidence>
<evidence type="ECO:0000313" key="18">
    <source>
        <dbReference type="EMBL" id="GFN92099.1"/>
    </source>
</evidence>
<keyword evidence="5 13" id="KW-0547">Nucleotide-binding</keyword>
<dbReference type="Pfam" id="PF00018">
    <property type="entry name" value="SH3_1"/>
    <property type="match status" value="1"/>
</dbReference>
<dbReference type="PROSITE" id="PS50011">
    <property type="entry name" value="PROTEIN_KINASE_DOM"/>
    <property type="match status" value="1"/>
</dbReference>
<feature type="domain" description="SH2" evidence="15">
    <location>
        <begin position="81"/>
        <end position="170"/>
    </location>
</feature>
<evidence type="ECO:0000256" key="10">
    <source>
        <dbReference type="ARBA" id="ARBA00051245"/>
    </source>
</evidence>
<dbReference type="EC" id="2.7.10.2" evidence="14"/>
<evidence type="ECO:0000256" key="11">
    <source>
        <dbReference type="PROSITE-ProRule" id="PRU00191"/>
    </source>
</evidence>
<dbReference type="AlphaFoldDB" id="A0AAV3ZAE0"/>
<dbReference type="InterPro" id="IPR020635">
    <property type="entry name" value="Tyr_kinase_cat_dom"/>
</dbReference>
<dbReference type="CDD" id="cd09937">
    <property type="entry name" value="SH2_csk_like"/>
    <property type="match status" value="1"/>
</dbReference>
<sequence>MPLDSHNTQSWRPGDEVICQYDFPGRTQYDLPFQRGDILVIVKSTTDPNWFKAKNSSGREGMIPANYVRQRREVTLHAMPWYHGKISRLEAEQLLCPRRDGLYLIRDSTNHAGDYTLCVSFEGKVEHYHIKYEENRLSIDDEVFFRNLDELVQHYTIDADGLCTKLIQPVNKEGDNFGTVSIQDFRSGGWVINREDLQLADLIGKGDFGDVYKGSYKGQAVAAKQLKDRDRGGQPFLQEASVMTSLRHPNLVKLIGVVLSDTIFLVTEFVGKGNLVEFLRSRGRNVITKKDQINFATDTCAAMEYLESKGLVHRDLAARNVLVHDDGTAKVSDFGLAKFGDLSLSSQKFPIKWTAPESLRSNIRGMSEKKQEKGYNSKSFDQINLKLKQIKVHSSTTSQRNPRGDRCIFASATAAN</sequence>
<dbReference type="SUPFAM" id="SSF50044">
    <property type="entry name" value="SH3-domain"/>
    <property type="match status" value="1"/>
</dbReference>
<evidence type="ECO:0000256" key="4">
    <source>
        <dbReference type="ARBA" id="ARBA00022679"/>
    </source>
</evidence>
<dbReference type="Pfam" id="PF00017">
    <property type="entry name" value="SH2"/>
    <property type="match status" value="1"/>
</dbReference>
<dbReference type="GO" id="GO:0005737">
    <property type="term" value="C:cytoplasm"/>
    <property type="evidence" value="ECO:0007669"/>
    <property type="project" value="UniProtKB-SubCell"/>
</dbReference>
<dbReference type="Pfam" id="PF07714">
    <property type="entry name" value="PK_Tyr_Ser-Thr"/>
    <property type="match status" value="1"/>
</dbReference>
<comment type="subcellular location">
    <subcellularLocation>
        <location evidence="1">Cytoplasm</location>
    </subcellularLocation>
</comment>
<dbReference type="GO" id="GO:0005524">
    <property type="term" value="F:ATP binding"/>
    <property type="evidence" value="ECO:0007669"/>
    <property type="project" value="UniProtKB-UniRule"/>
</dbReference>
<keyword evidence="8 11" id="KW-0727">SH2 domain</keyword>
<dbReference type="InterPro" id="IPR035027">
    <property type="entry name" value="Csk-like_SH2"/>
</dbReference>
<keyword evidence="19" id="KW-1185">Reference proteome</keyword>
<dbReference type="PROSITE" id="PS50002">
    <property type="entry name" value="SH3"/>
    <property type="match status" value="1"/>
</dbReference>
<evidence type="ECO:0000259" key="16">
    <source>
        <dbReference type="PROSITE" id="PS50002"/>
    </source>
</evidence>
<comment type="catalytic activity">
    <reaction evidence="10 14">
        <text>L-tyrosyl-[protein] + ATP = O-phospho-L-tyrosyl-[protein] + ADP + H(+)</text>
        <dbReference type="Rhea" id="RHEA:10596"/>
        <dbReference type="Rhea" id="RHEA-COMP:10136"/>
        <dbReference type="Rhea" id="RHEA-COMP:20101"/>
        <dbReference type="ChEBI" id="CHEBI:15378"/>
        <dbReference type="ChEBI" id="CHEBI:30616"/>
        <dbReference type="ChEBI" id="CHEBI:46858"/>
        <dbReference type="ChEBI" id="CHEBI:61978"/>
        <dbReference type="ChEBI" id="CHEBI:456216"/>
        <dbReference type="EC" id="2.7.10.2"/>
    </reaction>
</comment>
<dbReference type="InterPro" id="IPR050198">
    <property type="entry name" value="Non-receptor_tyrosine_kinases"/>
</dbReference>
<dbReference type="FunFam" id="3.30.505.10:FF:000023">
    <property type="entry name" value="Tyrosine-protein kinase"/>
    <property type="match status" value="1"/>
</dbReference>
<comment type="caution">
    <text evidence="18">The sequence shown here is derived from an EMBL/GenBank/DDBJ whole genome shotgun (WGS) entry which is preliminary data.</text>
</comment>
<dbReference type="InterPro" id="IPR036028">
    <property type="entry name" value="SH3-like_dom_sf"/>
</dbReference>
<keyword evidence="7 13" id="KW-0067">ATP-binding</keyword>
<dbReference type="PROSITE" id="PS00109">
    <property type="entry name" value="PROTEIN_KINASE_TYR"/>
    <property type="match status" value="1"/>
</dbReference>
<evidence type="ECO:0000256" key="14">
    <source>
        <dbReference type="RuleBase" id="RU362096"/>
    </source>
</evidence>
<gene>
    <name evidence="18" type="ORF">PoB_001860500</name>
</gene>
<dbReference type="PROSITE" id="PS00107">
    <property type="entry name" value="PROTEIN_KINASE_ATP"/>
    <property type="match status" value="1"/>
</dbReference>
<dbReference type="InterPro" id="IPR001452">
    <property type="entry name" value="SH3_domain"/>
</dbReference>
<dbReference type="Gene3D" id="3.30.200.20">
    <property type="entry name" value="Phosphorylase Kinase, domain 1"/>
    <property type="match status" value="1"/>
</dbReference>
<evidence type="ECO:0000256" key="7">
    <source>
        <dbReference type="ARBA" id="ARBA00022840"/>
    </source>
</evidence>
<keyword evidence="2 12" id="KW-0728">SH3 domain</keyword>
<dbReference type="InterPro" id="IPR017441">
    <property type="entry name" value="Protein_kinase_ATP_BS"/>
</dbReference>
<comment type="similarity">
    <text evidence="14">Belongs to the protein kinase superfamily. Tyr protein kinase family.</text>
</comment>
<dbReference type="SMART" id="SM00219">
    <property type="entry name" value="TyrKc"/>
    <property type="match status" value="1"/>
</dbReference>
<dbReference type="Proteomes" id="UP000735302">
    <property type="component" value="Unassembled WGS sequence"/>
</dbReference>
<dbReference type="InterPro" id="IPR008266">
    <property type="entry name" value="Tyr_kinase_AS"/>
</dbReference>
<evidence type="ECO:0000259" key="15">
    <source>
        <dbReference type="PROSITE" id="PS50001"/>
    </source>
</evidence>
<evidence type="ECO:0000256" key="3">
    <source>
        <dbReference type="ARBA" id="ARBA00022490"/>
    </source>
</evidence>
<protein>
    <recommendedName>
        <fullName evidence="14">Tyrosine-protein kinase</fullName>
        <ecNumber evidence="14">2.7.10.2</ecNumber>
    </recommendedName>
</protein>
<dbReference type="PRINTS" id="PR00452">
    <property type="entry name" value="SH3DOMAIN"/>
</dbReference>
<accession>A0AAV3ZAE0</accession>
<dbReference type="GO" id="GO:0004715">
    <property type="term" value="F:non-membrane spanning protein tyrosine kinase activity"/>
    <property type="evidence" value="ECO:0007669"/>
    <property type="project" value="UniProtKB-EC"/>
</dbReference>
<proteinExistence type="inferred from homology"/>
<evidence type="ECO:0000256" key="8">
    <source>
        <dbReference type="ARBA" id="ARBA00022999"/>
    </source>
</evidence>
<evidence type="ECO:0000256" key="13">
    <source>
        <dbReference type="PROSITE-ProRule" id="PRU10141"/>
    </source>
</evidence>
<dbReference type="InterPro" id="IPR001245">
    <property type="entry name" value="Ser-Thr/Tyr_kinase_cat_dom"/>
</dbReference>
<evidence type="ECO:0000256" key="1">
    <source>
        <dbReference type="ARBA" id="ARBA00004496"/>
    </source>
</evidence>
<dbReference type="PROSITE" id="PS50001">
    <property type="entry name" value="SH2"/>
    <property type="match status" value="1"/>
</dbReference>
<dbReference type="InterPro" id="IPR011009">
    <property type="entry name" value="Kinase-like_dom_sf"/>
</dbReference>
<dbReference type="PANTHER" id="PTHR24418">
    <property type="entry name" value="TYROSINE-PROTEIN KINASE"/>
    <property type="match status" value="1"/>
</dbReference>
<dbReference type="InterPro" id="IPR036860">
    <property type="entry name" value="SH2_dom_sf"/>
</dbReference>
<dbReference type="SUPFAM" id="SSF56112">
    <property type="entry name" value="Protein kinase-like (PK-like)"/>
    <property type="match status" value="1"/>
</dbReference>
<dbReference type="Gene3D" id="2.30.30.40">
    <property type="entry name" value="SH3 Domains"/>
    <property type="match status" value="1"/>
</dbReference>
<feature type="domain" description="Protein kinase" evidence="17">
    <location>
        <begin position="197"/>
        <end position="416"/>
    </location>
</feature>
<dbReference type="Gene3D" id="3.30.505.10">
    <property type="entry name" value="SH2 domain"/>
    <property type="match status" value="1"/>
</dbReference>
<evidence type="ECO:0000256" key="2">
    <source>
        <dbReference type="ARBA" id="ARBA00022443"/>
    </source>
</evidence>
<dbReference type="SMART" id="SM00326">
    <property type="entry name" value="SH3"/>
    <property type="match status" value="1"/>
</dbReference>
<dbReference type="SMART" id="SM00252">
    <property type="entry name" value="SH2"/>
    <property type="match status" value="1"/>
</dbReference>
<feature type="domain" description="SH3" evidence="16">
    <location>
        <begin position="12"/>
        <end position="73"/>
    </location>
</feature>
<evidence type="ECO:0000256" key="6">
    <source>
        <dbReference type="ARBA" id="ARBA00022777"/>
    </source>
</evidence>
<feature type="binding site" evidence="13">
    <location>
        <position position="224"/>
    </location>
    <ligand>
        <name>ATP</name>
        <dbReference type="ChEBI" id="CHEBI:30616"/>
    </ligand>
</feature>
<evidence type="ECO:0000256" key="12">
    <source>
        <dbReference type="PROSITE-ProRule" id="PRU00192"/>
    </source>
</evidence>
<dbReference type="InterPro" id="IPR000980">
    <property type="entry name" value="SH2"/>
</dbReference>
<keyword evidence="6 14" id="KW-0418">Kinase</keyword>
<evidence type="ECO:0000256" key="9">
    <source>
        <dbReference type="ARBA" id="ARBA00023137"/>
    </source>
</evidence>
<dbReference type="InterPro" id="IPR000719">
    <property type="entry name" value="Prot_kinase_dom"/>
</dbReference>
<reference evidence="18 19" key="1">
    <citation type="journal article" date="2021" name="Elife">
        <title>Chloroplast acquisition without the gene transfer in kleptoplastic sea slugs, Plakobranchus ocellatus.</title>
        <authorList>
            <person name="Maeda T."/>
            <person name="Takahashi S."/>
            <person name="Yoshida T."/>
            <person name="Shimamura S."/>
            <person name="Takaki Y."/>
            <person name="Nagai Y."/>
            <person name="Toyoda A."/>
            <person name="Suzuki Y."/>
            <person name="Arimoto A."/>
            <person name="Ishii H."/>
            <person name="Satoh N."/>
            <person name="Nishiyama T."/>
            <person name="Hasebe M."/>
            <person name="Maruyama T."/>
            <person name="Minagawa J."/>
            <person name="Obokata J."/>
            <person name="Shigenobu S."/>
        </authorList>
    </citation>
    <scope>NUCLEOTIDE SEQUENCE [LARGE SCALE GENOMIC DNA]</scope>
</reference>
<dbReference type="PRINTS" id="PR00109">
    <property type="entry name" value="TYRKINASE"/>
</dbReference>
<evidence type="ECO:0000259" key="17">
    <source>
        <dbReference type="PROSITE" id="PS50011"/>
    </source>
</evidence>
<dbReference type="PRINTS" id="PR00401">
    <property type="entry name" value="SH2DOMAIN"/>
</dbReference>
<evidence type="ECO:0000256" key="5">
    <source>
        <dbReference type="ARBA" id="ARBA00022741"/>
    </source>
</evidence>